<evidence type="ECO:0000313" key="7">
    <source>
        <dbReference type="EMBL" id="MDM5148142.1"/>
    </source>
</evidence>
<dbReference type="PANTHER" id="PTHR21716">
    <property type="entry name" value="TRANSMEMBRANE PROTEIN"/>
    <property type="match status" value="1"/>
</dbReference>
<keyword evidence="3 6" id="KW-0812">Transmembrane</keyword>
<keyword evidence="4 6" id="KW-1133">Transmembrane helix</keyword>
<comment type="similarity">
    <text evidence="2">Belongs to the autoinducer-2 exporter (AI-2E) (TC 2.A.86) family.</text>
</comment>
<feature type="transmembrane region" description="Helical" evidence="6">
    <location>
        <begin position="60"/>
        <end position="91"/>
    </location>
</feature>
<evidence type="ECO:0000256" key="4">
    <source>
        <dbReference type="ARBA" id="ARBA00022989"/>
    </source>
</evidence>
<evidence type="ECO:0000256" key="1">
    <source>
        <dbReference type="ARBA" id="ARBA00004141"/>
    </source>
</evidence>
<comment type="caution">
    <text evidence="7">The sequence shown here is derived from an EMBL/GenBank/DDBJ whole genome shotgun (WGS) entry which is preliminary data.</text>
</comment>
<feature type="transmembrane region" description="Helical" evidence="6">
    <location>
        <begin position="211"/>
        <end position="239"/>
    </location>
</feature>
<evidence type="ECO:0000256" key="6">
    <source>
        <dbReference type="SAM" id="Phobius"/>
    </source>
</evidence>
<accession>A0ABT7QN68</accession>
<dbReference type="PANTHER" id="PTHR21716:SF64">
    <property type="entry name" value="AI-2 TRANSPORT PROTEIN TQSA"/>
    <property type="match status" value="1"/>
</dbReference>
<feature type="transmembrane region" description="Helical" evidence="6">
    <location>
        <begin position="6"/>
        <end position="39"/>
    </location>
</feature>
<evidence type="ECO:0000313" key="8">
    <source>
        <dbReference type="Proteomes" id="UP001168167"/>
    </source>
</evidence>
<dbReference type="EMBL" id="JANQAO010000004">
    <property type="protein sequence ID" value="MDM5148142.1"/>
    <property type="molecule type" value="Genomic_DNA"/>
</dbReference>
<dbReference type="InterPro" id="IPR002549">
    <property type="entry name" value="AI-2E-like"/>
</dbReference>
<dbReference type="Pfam" id="PF01594">
    <property type="entry name" value="AI-2E_transport"/>
    <property type="match status" value="1"/>
</dbReference>
<evidence type="ECO:0000256" key="3">
    <source>
        <dbReference type="ARBA" id="ARBA00022692"/>
    </source>
</evidence>
<feature type="transmembrane region" description="Helical" evidence="6">
    <location>
        <begin position="149"/>
        <end position="170"/>
    </location>
</feature>
<sequence length="353" mass="37809">MNTFRLFVFTAVGGMLLWLLSAAGSVLAPFLLGAVIAYILSPLANKMEAKNIKPALSAALLVLLVFVFLLALPLALIPVIISQLAGIIALLPELVERAGGWLGDAQPYVVEQLQVLDLTDVARQAAGTIEAKDAAGVASAIANFFGKGLAAVVGFFSLLLITPLTAFYFLCDRKIIAGELTDSLPPRWRDKTLLVLQDLDNVLGEFLHGQLLVMLVMGSVYSLVLSIAGLDFAITIGLVSGMLVFLPYVGFIIGLVLATVAAIGQFESWANLVLLWLLMGASTALESFFITPWLVGERIGLHPVFVLLAVLVMGSLLGFVGVLVALPLAAVLLVLSRHLRRYYIESDFYGRNS</sequence>
<protein>
    <submittedName>
        <fullName evidence="7">AI-2E family transporter</fullName>
    </submittedName>
</protein>
<reference evidence="7" key="1">
    <citation type="submission" date="2022-08" db="EMBL/GenBank/DDBJ databases">
        <authorList>
            <person name="Dzunkova M."/>
            <person name="La Clair J."/>
            <person name="Tyml T."/>
            <person name="Doud D."/>
            <person name="Schulz F."/>
            <person name="Piquer S."/>
            <person name="Porcel Sanchis D."/>
            <person name="Osborn A."/>
            <person name="Robinson D."/>
            <person name="Louie K.B."/>
            <person name="Bowen B.P."/>
            <person name="Bowers R."/>
            <person name="Lee J."/>
            <person name="Arnau Llombart V."/>
            <person name="Diaz Villanueva W."/>
            <person name="Gosliner T."/>
            <person name="Northen T."/>
            <person name="Cheng J.-F."/>
            <person name="Burkart M.D."/>
            <person name="Woyke T."/>
        </authorList>
    </citation>
    <scope>NUCLEOTIDE SEQUENCE</scope>
    <source>
        <strain evidence="7">Df01</strain>
    </source>
</reference>
<name>A0ABT7QN68_9GAMM</name>
<keyword evidence="5 6" id="KW-0472">Membrane</keyword>
<dbReference type="Proteomes" id="UP001168167">
    <property type="component" value="Unassembled WGS sequence"/>
</dbReference>
<evidence type="ECO:0000256" key="2">
    <source>
        <dbReference type="ARBA" id="ARBA00009773"/>
    </source>
</evidence>
<reference evidence="7" key="2">
    <citation type="journal article" date="2023" name="Microbiome">
        <title>Synthase-selected sorting approach identifies a beta-lactone synthase in a nudibranch symbiotic bacterium.</title>
        <authorList>
            <person name="Dzunkova M."/>
            <person name="La Clair J.J."/>
            <person name="Tyml T."/>
            <person name="Doud D."/>
            <person name="Schulz F."/>
            <person name="Piquer-Esteban S."/>
            <person name="Porcel Sanchis D."/>
            <person name="Osborn A."/>
            <person name="Robinson D."/>
            <person name="Louie K.B."/>
            <person name="Bowen B.P."/>
            <person name="Bowers R.M."/>
            <person name="Lee J."/>
            <person name="Arnau V."/>
            <person name="Diaz-Villanueva W."/>
            <person name="Stepanauskas R."/>
            <person name="Gosliner T."/>
            <person name="Date S.V."/>
            <person name="Northen T.R."/>
            <person name="Cheng J.F."/>
            <person name="Burkart M.D."/>
            <person name="Woyke T."/>
        </authorList>
    </citation>
    <scope>NUCLEOTIDE SEQUENCE</scope>
    <source>
        <strain evidence="7">Df01</strain>
    </source>
</reference>
<organism evidence="7 8">
    <name type="scientific">Candidatus Doriopsillibacter californiensis</name>
    <dbReference type="NCBI Taxonomy" id="2970740"/>
    <lineage>
        <taxon>Bacteria</taxon>
        <taxon>Pseudomonadati</taxon>
        <taxon>Pseudomonadota</taxon>
        <taxon>Gammaproteobacteria</taxon>
        <taxon>Candidatus Tethybacterales</taxon>
        <taxon>Candidatus Persebacteraceae</taxon>
        <taxon>Candidatus Doriopsillibacter</taxon>
    </lineage>
</organism>
<feature type="transmembrane region" description="Helical" evidence="6">
    <location>
        <begin position="273"/>
        <end position="295"/>
    </location>
</feature>
<feature type="transmembrane region" description="Helical" evidence="6">
    <location>
        <begin position="307"/>
        <end position="335"/>
    </location>
</feature>
<gene>
    <name evidence="7" type="ORF">NQX30_07175</name>
</gene>
<comment type="subcellular location">
    <subcellularLocation>
        <location evidence="1">Membrane</location>
        <topology evidence="1">Multi-pass membrane protein</topology>
    </subcellularLocation>
</comment>
<evidence type="ECO:0000256" key="5">
    <source>
        <dbReference type="ARBA" id="ARBA00023136"/>
    </source>
</evidence>
<keyword evidence="8" id="KW-1185">Reference proteome</keyword>
<proteinExistence type="inferred from homology"/>
<feature type="transmembrane region" description="Helical" evidence="6">
    <location>
        <begin position="245"/>
        <end position="266"/>
    </location>
</feature>